<evidence type="ECO:0000313" key="1">
    <source>
        <dbReference type="EMBL" id="KAK5158103.1"/>
    </source>
</evidence>
<feature type="non-terminal residue" evidence="1">
    <location>
        <position position="114"/>
    </location>
</feature>
<evidence type="ECO:0000313" key="2">
    <source>
        <dbReference type="Proteomes" id="UP001357485"/>
    </source>
</evidence>
<dbReference type="EMBL" id="JAVRRA010020911">
    <property type="protein sequence ID" value="KAK5158103.1"/>
    <property type="molecule type" value="Genomic_DNA"/>
</dbReference>
<dbReference type="Proteomes" id="UP001357485">
    <property type="component" value="Unassembled WGS sequence"/>
</dbReference>
<accession>A0ABR0LHI0</accession>
<proteinExistence type="predicted"/>
<name>A0ABR0LHI0_9PEZI</name>
<organism evidence="1 2">
    <name type="scientific">Cryomyces antarcticus</name>
    <dbReference type="NCBI Taxonomy" id="329879"/>
    <lineage>
        <taxon>Eukaryota</taxon>
        <taxon>Fungi</taxon>
        <taxon>Dikarya</taxon>
        <taxon>Ascomycota</taxon>
        <taxon>Pezizomycotina</taxon>
        <taxon>Dothideomycetes</taxon>
        <taxon>Dothideomycetes incertae sedis</taxon>
        <taxon>Cryomyces</taxon>
    </lineage>
</organism>
<gene>
    <name evidence="1" type="ORF">LTR16_012454</name>
</gene>
<sequence length="114" mass="12415">MSAIASEEKMLQSTVLGWLKLSFMKLCVNVEPIMPSPKCIAPASKVTSKFAIVAISSAVLISGCEDEMFGDEILPLSRTVFSNEDEEKELMSVLLSGMVFAHEEDGKGLICDRL</sequence>
<keyword evidence="2" id="KW-1185">Reference proteome</keyword>
<comment type="caution">
    <text evidence="1">The sequence shown here is derived from an EMBL/GenBank/DDBJ whole genome shotgun (WGS) entry which is preliminary data.</text>
</comment>
<protein>
    <submittedName>
        <fullName evidence="1">Uncharacterized protein</fullName>
    </submittedName>
</protein>
<reference evidence="1 2" key="1">
    <citation type="submission" date="2023-08" db="EMBL/GenBank/DDBJ databases">
        <title>Black Yeasts Isolated from many extreme environments.</title>
        <authorList>
            <person name="Coleine C."/>
            <person name="Stajich J.E."/>
            <person name="Selbmann L."/>
        </authorList>
    </citation>
    <scope>NUCLEOTIDE SEQUENCE [LARGE SCALE GENOMIC DNA]</scope>
    <source>
        <strain evidence="1 2">CCFEE 536</strain>
    </source>
</reference>